<gene>
    <name evidence="2" type="ORF">ABFW12_16980</name>
</gene>
<sequence>MNFPMSHTFAVKWLKAFRTSPEAVVALYADDFLFEDPILAQRITSKEELLRVFAPYANKDTENGIGINNFRIDEVVGDKNAAIYRWTWHAPTAAAFVGVPTNGKVPGARGITFHIYDTDGRIKREASFWDVSTAVRDLGLPVDPTAVAKAPALV</sequence>
<keyword evidence="3" id="KW-1185">Reference proteome</keyword>
<comment type="caution">
    <text evidence="2">The sequence shown here is derived from an EMBL/GenBank/DDBJ whole genome shotgun (WGS) entry which is preliminary data.</text>
</comment>
<dbReference type="NCBIfam" id="TIGR02096">
    <property type="entry name" value="ketosteroid isomerase-related protein"/>
    <property type="match status" value="1"/>
</dbReference>
<reference evidence="2 3" key="1">
    <citation type="submission" date="2024-04" db="EMBL/GenBank/DDBJ databases">
        <title>Genomic Markers of Mycobacteria.</title>
        <authorList>
            <person name="Soliman M.S."/>
            <person name="Elkholy A."/>
            <person name="Soliman N.S."/>
            <person name="Abbas A."/>
            <person name="Khayrat S."/>
            <person name="Shawky S."/>
        </authorList>
    </citation>
    <scope>NUCLEOTIDE SEQUENCE [LARGE SCALE GENOMIC DNA]</scope>
    <source>
        <strain evidence="2 3">Egy-CU-AM5</strain>
    </source>
</reference>
<dbReference type="InterPro" id="IPR032710">
    <property type="entry name" value="NTF2-like_dom_sf"/>
</dbReference>
<dbReference type="RefSeq" id="WP_345976814.1">
    <property type="nucleotide sequence ID" value="NZ_JAQYXM010000001.1"/>
</dbReference>
<dbReference type="Pfam" id="PF12680">
    <property type="entry name" value="SnoaL_2"/>
    <property type="match status" value="1"/>
</dbReference>
<proteinExistence type="predicted"/>
<name>A0ABV3VET3_9MYCO</name>
<dbReference type="SUPFAM" id="SSF54427">
    <property type="entry name" value="NTF2-like"/>
    <property type="match status" value="1"/>
</dbReference>
<evidence type="ECO:0000313" key="2">
    <source>
        <dbReference type="EMBL" id="MEX3739922.1"/>
    </source>
</evidence>
<evidence type="ECO:0000259" key="1">
    <source>
        <dbReference type="Pfam" id="PF12680"/>
    </source>
</evidence>
<feature type="domain" description="SnoaL-like" evidence="1">
    <location>
        <begin position="20"/>
        <end position="124"/>
    </location>
</feature>
<dbReference type="InterPro" id="IPR011721">
    <property type="entry name" value="CHP02096"/>
</dbReference>
<dbReference type="Gene3D" id="3.10.450.50">
    <property type="match status" value="1"/>
</dbReference>
<dbReference type="InterPro" id="IPR037401">
    <property type="entry name" value="SnoaL-like"/>
</dbReference>
<protein>
    <submittedName>
        <fullName evidence="2">Nuclear transport factor 2 family protein</fullName>
    </submittedName>
</protein>
<accession>A0ABV3VET3</accession>
<dbReference type="EMBL" id="JBDLOU010000034">
    <property type="protein sequence ID" value="MEX3739922.1"/>
    <property type="molecule type" value="Genomic_DNA"/>
</dbReference>
<dbReference type="Proteomes" id="UP001558474">
    <property type="component" value="Unassembled WGS sequence"/>
</dbReference>
<evidence type="ECO:0000313" key="3">
    <source>
        <dbReference type="Proteomes" id="UP001558474"/>
    </source>
</evidence>
<organism evidence="2 3">
    <name type="scientific">Mycolicibacterium porcinum</name>
    <dbReference type="NCBI Taxonomy" id="39693"/>
    <lineage>
        <taxon>Bacteria</taxon>
        <taxon>Bacillati</taxon>
        <taxon>Actinomycetota</taxon>
        <taxon>Actinomycetes</taxon>
        <taxon>Mycobacteriales</taxon>
        <taxon>Mycobacteriaceae</taxon>
        <taxon>Mycolicibacterium</taxon>
    </lineage>
</organism>